<evidence type="ECO:0000256" key="13">
    <source>
        <dbReference type="PROSITE-ProRule" id="PRU00023"/>
    </source>
</evidence>
<feature type="compositionally biased region" description="Polar residues" evidence="14">
    <location>
        <begin position="176"/>
        <end position="189"/>
    </location>
</feature>
<evidence type="ECO:0000256" key="5">
    <source>
        <dbReference type="ARBA" id="ARBA00022737"/>
    </source>
</evidence>
<keyword evidence="9 13" id="KW-0040">ANK repeat</keyword>
<dbReference type="GO" id="GO:0006325">
    <property type="term" value="P:chromatin organization"/>
    <property type="evidence" value="ECO:0007669"/>
    <property type="project" value="UniProtKB-KW"/>
</dbReference>
<dbReference type="FunFam" id="3.10.260.40:FF:000001">
    <property type="entry name" value="BCL-6 corepressor isoform X2"/>
    <property type="match status" value="1"/>
</dbReference>
<evidence type="ECO:0000256" key="3">
    <source>
        <dbReference type="ARBA" id="ARBA00022499"/>
    </source>
</evidence>
<keyword evidence="6" id="KW-0832">Ubl conjugation</keyword>
<feature type="compositionally biased region" description="Basic and acidic residues" evidence="14">
    <location>
        <begin position="49"/>
        <end position="79"/>
    </location>
</feature>
<dbReference type="GO" id="GO:0003714">
    <property type="term" value="F:transcription corepressor activity"/>
    <property type="evidence" value="ECO:0007669"/>
    <property type="project" value="TreeGrafter"/>
</dbReference>
<dbReference type="InterPro" id="IPR038227">
    <property type="entry name" value="PUFD_som_sf"/>
</dbReference>
<dbReference type="FunFam" id="1.25.40.20:FF:000032">
    <property type="entry name" value="BCL-6 corepressor isoform X1"/>
    <property type="match status" value="1"/>
</dbReference>
<keyword evidence="10" id="KW-0804">Transcription</keyword>
<dbReference type="Gene3D" id="1.25.40.20">
    <property type="entry name" value="Ankyrin repeat-containing domain"/>
    <property type="match status" value="1"/>
</dbReference>
<dbReference type="InterPro" id="IPR032365">
    <property type="entry name" value="PUFD"/>
</dbReference>
<keyword evidence="4" id="KW-0597">Phosphoprotein</keyword>
<feature type="domain" description="BCL-6 corepressor PCGF1 binding" evidence="16">
    <location>
        <begin position="571"/>
        <end position="682"/>
    </location>
</feature>
<feature type="repeat" description="ANK" evidence="13">
    <location>
        <begin position="466"/>
        <end position="498"/>
    </location>
</feature>
<comment type="similarity">
    <text evidence="12">Belongs to the BCOR family.</text>
</comment>
<evidence type="ECO:0000256" key="4">
    <source>
        <dbReference type="ARBA" id="ARBA00022553"/>
    </source>
</evidence>
<evidence type="ECO:0000256" key="10">
    <source>
        <dbReference type="ARBA" id="ARBA00023163"/>
    </source>
</evidence>
<dbReference type="SUPFAM" id="SSF48403">
    <property type="entry name" value="Ankyrin repeat"/>
    <property type="match status" value="1"/>
</dbReference>
<dbReference type="EMBL" id="GFFV01001505">
    <property type="protein sequence ID" value="JAV38440.1"/>
    <property type="molecule type" value="Transcribed_RNA"/>
</dbReference>
<evidence type="ECO:0000256" key="8">
    <source>
        <dbReference type="ARBA" id="ARBA00023015"/>
    </source>
</evidence>
<proteinExistence type="inferred from homology"/>
<keyword evidence="11" id="KW-0539">Nucleus</keyword>
<keyword evidence="7" id="KW-0156">Chromatin regulator</keyword>
<feature type="region of interest" description="Disordered" evidence="14">
    <location>
        <begin position="1"/>
        <end position="321"/>
    </location>
</feature>
<dbReference type="AlphaFoldDB" id="A0A250Y4A9"/>
<feature type="region of interest" description="Disordered" evidence="14">
    <location>
        <begin position="367"/>
        <end position="389"/>
    </location>
</feature>
<accession>A0A250Y4A9</accession>
<keyword evidence="2" id="KW-0678">Repressor</keyword>
<evidence type="ECO:0000259" key="16">
    <source>
        <dbReference type="Pfam" id="PF16553"/>
    </source>
</evidence>
<evidence type="ECO:0000256" key="9">
    <source>
        <dbReference type="ARBA" id="ARBA00023043"/>
    </source>
</evidence>
<feature type="compositionally biased region" description="Basic and acidic residues" evidence="14">
    <location>
        <begin position="1"/>
        <end position="16"/>
    </location>
</feature>
<dbReference type="InterPro" id="IPR002110">
    <property type="entry name" value="Ankyrin_rpt"/>
</dbReference>
<sequence>MKEREGSHPATKDSEVCKFSPADWERLKGNQDKKPKSVALEEATADQNSSERCECSAGNKHDPLEAPEDKDLPVEKYFVERPPVSELPSDQAVDVPHSPTLRLDRKRKVSGDSSHTETAVEELPEDPLLKAKRRRVSKGLHPKKQRHLLHLRERWEQQVSAAESKPGRQSRKEVTQAVQPEVTAQGNNITEEKPSRKRAEAKSNRGWSEESLKSSDNEQGSPVFSGSPPMKSLSSTNASGKKQTQPSCTPASRPPAKQQKIKESQKTDVLCTDEEEDCQAASPLQKYTDHSEKPSGKRLCKTKHLIPQEPRQGLPLPGDYYVENTDGKVTVRRFRKRPEPSSDCDLSPAKQEPKSFDRLQQLLPASQATQLPRSSSPQETTQSRPMPPEARRLIVNKNAGETLLQRAARLGYEEVVLYCLENKICDVNHRDNAGYCALHEACARGWLNIVRHLLEYGADVNCSAQDGTRPLHDAVENDHLEIVRLLLSYGADPTLATYSGRTIMKMTHSELMEKFLTDYLNDLQGRSEDESSGAWEFYGSSVCEPDGESGYDVLANPPGPEDLDDDDSYSDGFEFEFSESPLLPCYNIQVSVAQGPRNWLLLSDVLKKLKMSSRIFRCNFPNMEIVTIAEAEFYRQVSASLLFSCSNDLEAFNPESKELLDLVEFTSELQTLLGSSVEWLHPNDTVSGDYW</sequence>
<dbReference type="PROSITE" id="PS50297">
    <property type="entry name" value="ANK_REP_REGION"/>
    <property type="match status" value="2"/>
</dbReference>
<dbReference type="PROSITE" id="PS50088">
    <property type="entry name" value="ANK_REPEAT"/>
    <property type="match status" value="2"/>
</dbReference>
<feature type="compositionally biased region" description="Basic and acidic residues" evidence="14">
    <location>
        <begin position="23"/>
        <end position="35"/>
    </location>
</feature>
<dbReference type="Pfam" id="PF15808">
    <property type="entry name" value="BCOR"/>
    <property type="match status" value="1"/>
</dbReference>
<feature type="compositionally biased region" description="Polar residues" evidence="14">
    <location>
        <begin position="232"/>
        <end position="250"/>
    </location>
</feature>
<evidence type="ECO:0000256" key="6">
    <source>
        <dbReference type="ARBA" id="ARBA00022843"/>
    </source>
</evidence>
<feature type="domain" description="BCL-6 corepressor non-ankyrin-repeat" evidence="15">
    <location>
        <begin position="139"/>
        <end position="351"/>
    </location>
</feature>
<evidence type="ECO:0000259" key="15">
    <source>
        <dbReference type="Pfam" id="PF15808"/>
    </source>
</evidence>
<evidence type="ECO:0000256" key="7">
    <source>
        <dbReference type="ARBA" id="ARBA00022853"/>
    </source>
</evidence>
<dbReference type="Pfam" id="PF12796">
    <property type="entry name" value="Ank_2"/>
    <property type="match status" value="1"/>
</dbReference>
<feature type="compositionally biased region" description="Basic and acidic residues" evidence="14">
    <location>
        <begin position="190"/>
        <end position="216"/>
    </location>
</feature>
<organism evidence="17">
    <name type="scientific">Castor canadensis</name>
    <name type="common">American beaver</name>
    <dbReference type="NCBI Taxonomy" id="51338"/>
    <lineage>
        <taxon>Eukaryota</taxon>
        <taxon>Metazoa</taxon>
        <taxon>Chordata</taxon>
        <taxon>Craniata</taxon>
        <taxon>Vertebrata</taxon>
        <taxon>Euteleostomi</taxon>
        <taxon>Mammalia</taxon>
        <taxon>Eutheria</taxon>
        <taxon>Euarchontoglires</taxon>
        <taxon>Glires</taxon>
        <taxon>Rodentia</taxon>
        <taxon>Castorimorpha</taxon>
        <taxon>Castoridae</taxon>
        <taxon>Castor</taxon>
    </lineage>
</organism>
<reference evidence="17" key="1">
    <citation type="journal article" date="2017" name="G3 (Bethesda)">
        <title>De Novo Genome and Transcriptome Assembly of the Canadian Beaver (Castor canadensis).</title>
        <authorList>
            <person name="Lok S."/>
            <person name="Paton T.A."/>
            <person name="Wang Z."/>
            <person name="Kaur G."/>
            <person name="Walker S."/>
            <person name="Yuen R.K."/>
            <person name="Sung W.W."/>
            <person name="Whitney J."/>
            <person name="Buchanan J.A."/>
            <person name="Trost B."/>
            <person name="Singh N."/>
            <person name="Apresto B."/>
            <person name="Chen N."/>
            <person name="Coole M."/>
            <person name="Dawson T.J."/>
            <person name="Ho K.Y."/>
            <person name="Hu Z."/>
            <person name="Pullenayegum S."/>
            <person name="Samler K."/>
            <person name="Shipstone A."/>
            <person name="Tsoi F."/>
            <person name="Wang T."/>
            <person name="Pereira S.L."/>
            <person name="Rostami P."/>
            <person name="Ryan C.A."/>
            <person name="Tong A.H."/>
            <person name="Ng K."/>
            <person name="Sundaravadanam Y."/>
            <person name="Simpson J.T."/>
            <person name="Lim B.K."/>
            <person name="Engstrom M.D."/>
            <person name="Dutton C.J."/>
            <person name="Kerr K.C."/>
            <person name="Franke M."/>
            <person name="Rapley W."/>
            <person name="Wintle R.F."/>
            <person name="Scherer S.W."/>
        </authorList>
    </citation>
    <scope>NUCLEOTIDE SEQUENCE</scope>
    <source>
        <strain evidence="17">ROM106880</strain>
        <tissue evidence="17">Muscle</tissue>
    </source>
</reference>
<evidence type="ECO:0000256" key="1">
    <source>
        <dbReference type="ARBA" id="ARBA00004123"/>
    </source>
</evidence>
<dbReference type="Gene3D" id="3.10.260.40">
    <property type="entry name" value="BCL-6 corepressor, PCGF1 binding domain"/>
    <property type="match status" value="1"/>
</dbReference>
<name>A0A250Y4A9_CASCN</name>
<evidence type="ECO:0000256" key="12">
    <source>
        <dbReference type="ARBA" id="ARBA00034703"/>
    </source>
</evidence>
<feature type="compositionally biased region" description="Basic residues" evidence="14">
    <location>
        <begin position="130"/>
        <end position="149"/>
    </location>
</feature>
<keyword evidence="5" id="KW-0677">Repeat</keyword>
<evidence type="ECO:0000256" key="2">
    <source>
        <dbReference type="ARBA" id="ARBA00022491"/>
    </source>
</evidence>
<feature type="region of interest" description="Disordered" evidence="14">
    <location>
        <begin position="334"/>
        <end position="353"/>
    </location>
</feature>
<dbReference type="PANTHER" id="PTHR24117">
    <property type="entry name" value="AGAP007537-PB"/>
    <property type="match status" value="1"/>
</dbReference>
<dbReference type="Pfam" id="PF16553">
    <property type="entry name" value="PUFD"/>
    <property type="match status" value="1"/>
</dbReference>
<protein>
    <submittedName>
        <fullName evidence="17">BCL-6 corepressor-like protein</fullName>
    </submittedName>
</protein>
<dbReference type="InterPro" id="IPR031628">
    <property type="entry name" value="BCOR"/>
</dbReference>
<dbReference type="GO" id="GO:0000122">
    <property type="term" value="P:negative regulation of transcription by RNA polymerase II"/>
    <property type="evidence" value="ECO:0007669"/>
    <property type="project" value="TreeGrafter"/>
</dbReference>
<keyword evidence="3" id="KW-1017">Isopeptide bond</keyword>
<evidence type="ECO:0000256" key="14">
    <source>
        <dbReference type="SAM" id="MobiDB-lite"/>
    </source>
</evidence>
<feature type="repeat" description="ANK" evidence="13">
    <location>
        <begin position="433"/>
        <end position="465"/>
    </location>
</feature>
<feature type="compositionally biased region" description="Polar residues" evidence="14">
    <location>
        <begin position="367"/>
        <end position="384"/>
    </location>
</feature>
<evidence type="ECO:0000313" key="17">
    <source>
        <dbReference type="EMBL" id="JAV38440.1"/>
    </source>
</evidence>
<keyword evidence="8" id="KW-0805">Transcription regulation</keyword>
<evidence type="ECO:0000256" key="11">
    <source>
        <dbReference type="ARBA" id="ARBA00023242"/>
    </source>
</evidence>
<dbReference type="InterPro" id="IPR047144">
    <property type="entry name" value="BCOR-like"/>
</dbReference>
<comment type="subcellular location">
    <subcellularLocation>
        <location evidence="1">Nucleus</location>
    </subcellularLocation>
</comment>
<dbReference type="SMART" id="SM00248">
    <property type="entry name" value="ANK"/>
    <property type="match status" value="3"/>
</dbReference>
<dbReference type="PANTHER" id="PTHR24117:SF8">
    <property type="entry name" value="BCL-6 COREPRESSOR"/>
    <property type="match status" value="1"/>
</dbReference>
<dbReference type="GO" id="GO:0005634">
    <property type="term" value="C:nucleus"/>
    <property type="evidence" value="ECO:0007669"/>
    <property type="project" value="UniProtKB-SubCell"/>
</dbReference>
<dbReference type="InterPro" id="IPR036770">
    <property type="entry name" value="Ankyrin_rpt-contain_sf"/>
</dbReference>